<proteinExistence type="predicted"/>
<dbReference type="RefSeq" id="WP_167184650.1">
    <property type="nucleotide sequence ID" value="NZ_JAAONZ010000004.1"/>
</dbReference>
<dbReference type="PIRSF" id="PIRSF006487">
    <property type="entry name" value="GcvT"/>
    <property type="match status" value="1"/>
</dbReference>
<gene>
    <name evidence="2" type="ORF">G8770_08405</name>
</gene>
<dbReference type="AlphaFoldDB" id="A0A9E5MLV2"/>
<organism evidence="2 3">
    <name type="scientific">Pseudomaricurvus hydrocarbonicus</name>
    <dbReference type="NCBI Taxonomy" id="1470433"/>
    <lineage>
        <taxon>Bacteria</taxon>
        <taxon>Pseudomonadati</taxon>
        <taxon>Pseudomonadota</taxon>
        <taxon>Gammaproteobacteria</taxon>
        <taxon>Cellvibrionales</taxon>
        <taxon>Cellvibrionaceae</taxon>
        <taxon>Pseudomaricurvus</taxon>
    </lineage>
</organism>
<dbReference type="NCBIfam" id="TIGR03317">
    <property type="entry name" value="ygfZ_signature"/>
    <property type="match status" value="1"/>
</dbReference>
<dbReference type="InterPro" id="IPR045179">
    <property type="entry name" value="YgfZ/GcvT"/>
</dbReference>
<dbReference type="PANTHER" id="PTHR22602:SF0">
    <property type="entry name" value="TRANSFERASE CAF17, MITOCHONDRIAL-RELATED"/>
    <property type="match status" value="1"/>
</dbReference>
<comment type="caution">
    <text evidence="2">The sequence shown here is derived from an EMBL/GenBank/DDBJ whole genome shotgun (WGS) entry which is preliminary data.</text>
</comment>
<dbReference type="GO" id="GO:0016226">
    <property type="term" value="P:iron-sulfur cluster assembly"/>
    <property type="evidence" value="ECO:0007669"/>
    <property type="project" value="TreeGrafter"/>
</dbReference>
<dbReference type="SUPFAM" id="SSF101790">
    <property type="entry name" value="Aminomethyltransferase beta-barrel domain"/>
    <property type="match status" value="1"/>
</dbReference>
<dbReference type="InterPro" id="IPR029043">
    <property type="entry name" value="GcvT/YgfZ_C"/>
</dbReference>
<dbReference type="Gene3D" id="3.30.70.1400">
    <property type="entry name" value="Aminomethyltransferase beta-barrel domains"/>
    <property type="match status" value="1"/>
</dbReference>
<evidence type="ECO:0000313" key="3">
    <source>
        <dbReference type="Proteomes" id="UP000787472"/>
    </source>
</evidence>
<reference evidence="2" key="1">
    <citation type="submission" date="2020-03" db="EMBL/GenBank/DDBJ databases">
        <authorList>
            <person name="Guo F."/>
        </authorList>
    </citation>
    <scope>NUCLEOTIDE SEQUENCE</scope>
    <source>
        <strain evidence="2">JCM 30134</strain>
    </source>
</reference>
<feature type="binding site" evidence="1">
    <location>
        <position position="149"/>
    </location>
    <ligand>
        <name>substrate</name>
    </ligand>
</feature>
<dbReference type="Gene3D" id="2.40.30.160">
    <property type="match status" value="1"/>
</dbReference>
<dbReference type="InterPro" id="IPR017703">
    <property type="entry name" value="YgfZ/GCV_T_CS"/>
</dbReference>
<protein>
    <submittedName>
        <fullName evidence="2">Folate-binding protein YgfZ</fullName>
    </submittedName>
</protein>
<dbReference type="Proteomes" id="UP000787472">
    <property type="component" value="Unassembled WGS sequence"/>
</dbReference>
<keyword evidence="3" id="KW-1185">Reference proteome</keyword>
<sequence>MNPDIPNLIALPHIGLLQIQGPDATKFLQGQVTNDINACTPEQWQHNAHCSPKGRMIANFDNVRIDEQTLLIGVQKDPLNALQTSLGKYIVFSKAKLADVSEHYQLVGLLGVDVTNWAKQHLGIDFVAGMTAVQKDGAVYLKRDEERIECWFPQSGSLPDALRNVALSENTTGWCQKDIELGRGWVTAATVDEFLPQFLNLQTAAINGVSFKKGCYTGQEIVARMHYKGKLKRHLYRFELSGNTPAAAGSSLFTDNSKQSAGTVVNSVCCDGKVQLLAVTTEDAVKGGALTLDQDSRDTLTLLPLPYEVE</sequence>
<dbReference type="Gene3D" id="3.30.70.1630">
    <property type="match status" value="1"/>
</dbReference>
<dbReference type="SUPFAM" id="SSF103025">
    <property type="entry name" value="Folate-binding domain"/>
    <property type="match status" value="1"/>
</dbReference>
<name>A0A9E5MLV2_9GAMM</name>
<evidence type="ECO:0000313" key="2">
    <source>
        <dbReference type="EMBL" id="NHO65558.1"/>
    </source>
</evidence>
<evidence type="ECO:0000256" key="1">
    <source>
        <dbReference type="PIRSR" id="PIRSR006487-1"/>
    </source>
</evidence>
<dbReference type="EMBL" id="JAAONZ010000004">
    <property type="protein sequence ID" value="NHO65558.1"/>
    <property type="molecule type" value="Genomic_DNA"/>
</dbReference>
<dbReference type="PANTHER" id="PTHR22602">
    <property type="entry name" value="TRANSFERASE CAF17, MITOCHONDRIAL-RELATED"/>
    <property type="match status" value="1"/>
</dbReference>
<accession>A0A9E5MLV2</accession>